<dbReference type="EMBL" id="SNRW01018280">
    <property type="protein sequence ID" value="KAA6367487.1"/>
    <property type="molecule type" value="Genomic_DNA"/>
</dbReference>
<sequence>MEQQQFVLSNKVTNIRDPLYILLHASNLRNIRDALVELETLTNQSEHWCLRVASSGAVFILLKLIVSSSVDNDLHKRLIRYTLCILEHMEKFKESSEIIWTTHERKKRVINESNNEIEKEKEYNKQKGIKSLSQQQSAERAVELEKEGKRYVRVNVMDKTIQFICQSGIDISGDEIQAEEYIKQKDGYIIEETDDEEEGYTFCSVILDLATRSGNDESVMRLILVVLLRLVEGNLERSETLKNHNAASFALGTMSSLSQKVASGQNIDKRQLSLSQNLGIIPQKGPISQSSSNSRVQTPQAVSSLENLFRRFSVMFELYR</sequence>
<gene>
    <name evidence="1" type="ORF">EZS28_036986</name>
</gene>
<name>A0A5J4UA66_9EUKA</name>
<comment type="caution">
    <text evidence="1">The sequence shown here is derived from an EMBL/GenBank/DDBJ whole genome shotgun (WGS) entry which is preliminary data.</text>
</comment>
<evidence type="ECO:0000313" key="2">
    <source>
        <dbReference type="Proteomes" id="UP000324800"/>
    </source>
</evidence>
<dbReference type="AlphaFoldDB" id="A0A5J4UA66"/>
<evidence type="ECO:0000313" key="1">
    <source>
        <dbReference type="EMBL" id="KAA6367487.1"/>
    </source>
</evidence>
<protein>
    <submittedName>
        <fullName evidence="1">Uncharacterized protein</fullName>
    </submittedName>
</protein>
<accession>A0A5J4UA66</accession>
<reference evidence="1 2" key="1">
    <citation type="submission" date="2019-03" db="EMBL/GenBank/DDBJ databases">
        <title>Single cell metagenomics reveals metabolic interactions within the superorganism composed of flagellate Streblomastix strix and complex community of Bacteroidetes bacteria on its surface.</title>
        <authorList>
            <person name="Treitli S.C."/>
            <person name="Kolisko M."/>
            <person name="Husnik F."/>
            <person name="Keeling P."/>
            <person name="Hampl V."/>
        </authorList>
    </citation>
    <scope>NUCLEOTIDE SEQUENCE [LARGE SCALE GENOMIC DNA]</scope>
    <source>
        <strain evidence="1">ST1C</strain>
    </source>
</reference>
<organism evidence="1 2">
    <name type="scientific">Streblomastix strix</name>
    <dbReference type="NCBI Taxonomy" id="222440"/>
    <lineage>
        <taxon>Eukaryota</taxon>
        <taxon>Metamonada</taxon>
        <taxon>Preaxostyla</taxon>
        <taxon>Oxymonadida</taxon>
        <taxon>Streblomastigidae</taxon>
        <taxon>Streblomastix</taxon>
    </lineage>
</organism>
<dbReference type="Proteomes" id="UP000324800">
    <property type="component" value="Unassembled WGS sequence"/>
</dbReference>
<proteinExistence type="predicted"/>